<evidence type="ECO:0000259" key="6">
    <source>
        <dbReference type="Pfam" id="PF13629"/>
    </source>
</evidence>
<evidence type="ECO:0000259" key="5">
    <source>
        <dbReference type="Pfam" id="PF00263"/>
    </source>
</evidence>
<evidence type="ECO:0000256" key="3">
    <source>
        <dbReference type="ARBA" id="ARBA00023136"/>
    </source>
</evidence>
<proteinExistence type="inferred from homology"/>
<dbReference type="PANTHER" id="PTHR30332:SF24">
    <property type="entry name" value="SECRETIN GSPD-RELATED"/>
    <property type="match status" value="1"/>
</dbReference>
<dbReference type="InterPro" id="IPR050810">
    <property type="entry name" value="Bact_Secretion_Sys_Channel"/>
</dbReference>
<evidence type="ECO:0000313" key="7">
    <source>
        <dbReference type="EMBL" id="GAD75699.1"/>
    </source>
</evidence>
<comment type="similarity">
    <text evidence="4">Belongs to the bacterial secretin family.</text>
</comment>
<dbReference type="PANTHER" id="PTHR30332">
    <property type="entry name" value="PROBABLE GENERAL SECRETION PATHWAY PROTEIN D"/>
    <property type="match status" value="1"/>
</dbReference>
<dbReference type="InterPro" id="IPR032789">
    <property type="entry name" value="T2SS-T3SS_pil_N"/>
</dbReference>
<evidence type="ECO:0000256" key="1">
    <source>
        <dbReference type="ARBA" id="ARBA00004370"/>
    </source>
</evidence>
<sequence length="416" mass="46318">MILAQVINMMSTLLNRKVFFAFMLPLIAFGTQASVYLSMSVNETRYVPLSYIPKDIVIGSEKMLGVTLTDSNNLYFIAHAAGKSKVIVKGEDETTEYIIHIRDVDKDIESLNKYLNSAGFSDIRAVKVAGKIYINGPIKDSVEKRELNTLIKKAISSQYIDNTTITENRQIQIKLTMAEVSKHIDEELGIQWSAGWSKIDGITSDFLKATIGILSRNNLATVLTRPSIIVTNNSTASFEAGGEIPVLKSDDGNVDIEFKKYGIQLEFKPEIKRDQSIDLRANISSSQIAGFIDLDGNQTPQLNTRKVNTELNVHDGDIFVLAGLIDNSQSQAVTKVPLLGYLPIIGALFTSENFQSNKTELMVFAEVNFVENSIDQPNLPQVKMKSSLSVFTNIDLKSSRPEIKDFIENAKYHYEN</sequence>
<dbReference type="Proteomes" id="UP000016567">
    <property type="component" value="Unassembled WGS sequence"/>
</dbReference>
<dbReference type="GO" id="GO:0009306">
    <property type="term" value="P:protein secretion"/>
    <property type="evidence" value="ECO:0007669"/>
    <property type="project" value="InterPro"/>
</dbReference>
<evidence type="ECO:0000256" key="2">
    <source>
        <dbReference type="ARBA" id="ARBA00022729"/>
    </source>
</evidence>
<organism evidence="7 8">
    <name type="scientific">Vibrio azureus NBRC 104587</name>
    <dbReference type="NCBI Taxonomy" id="1219077"/>
    <lineage>
        <taxon>Bacteria</taxon>
        <taxon>Pseudomonadati</taxon>
        <taxon>Pseudomonadota</taxon>
        <taxon>Gammaproteobacteria</taxon>
        <taxon>Vibrionales</taxon>
        <taxon>Vibrionaceae</taxon>
        <taxon>Vibrio</taxon>
    </lineage>
</organism>
<dbReference type="OrthoDB" id="9775455at2"/>
<dbReference type="Pfam" id="PF00263">
    <property type="entry name" value="Secretin"/>
    <property type="match status" value="1"/>
</dbReference>
<reference evidence="7 8" key="1">
    <citation type="submission" date="2013-09" db="EMBL/GenBank/DDBJ databases">
        <title>Whole genome shotgun sequence of Vibrio azureus NBRC 104587.</title>
        <authorList>
            <person name="Isaki S."/>
            <person name="Hosoyama A."/>
            <person name="Numata M."/>
            <person name="Hashimoto M."/>
            <person name="Hosoyama Y."/>
            <person name="Tsuchikane K."/>
            <person name="Noguchi M."/>
            <person name="Hirakata S."/>
            <person name="Ichikawa N."/>
            <person name="Ohji S."/>
            <person name="Yamazoe A."/>
            <person name="Fujita N."/>
        </authorList>
    </citation>
    <scope>NUCLEOTIDE SEQUENCE [LARGE SCALE GENOMIC DNA]</scope>
    <source>
        <strain evidence="7 8">NBRC 104587</strain>
    </source>
</reference>
<keyword evidence="3" id="KW-0472">Membrane</keyword>
<dbReference type="Pfam" id="PF13629">
    <property type="entry name" value="T2SS-T3SS_pil_N"/>
    <property type="match status" value="1"/>
</dbReference>
<keyword evidence="2" id="KW-0732">Signal</keyword>
<evidence type="ECO:0000256" key="4">
    <source>
        <dbReference type="RuleBase" id="RU004003"/>
    </source>
</evidence>
<accession>U3C2L5</accession>
<comment type="caution">
    <text evidence="7">The sequence shown here is derived from an EMBL/GenBank/DDBJ whole genome shotgun (WGS) entry which is preliminary data.</text>
</comment>
<name>U3C2L5_9VIBR</name>
<dbReference type="GO" id="GO:0015627">
    <property type="term" value="C:type II protein secretion system complex"/>
    <property type="evidence" value="ECO:0007669"/>
    <property type="project" value="TreeGrafter"/>
</dbReference>
<feature type="domain" description="Type II/III secretion system secretin-like" evidence="5">
    <location>
        <begin position="214"/>
        <end position="366"/>
    </location>
</feature>
<dbReference type="eggNOG" id="COG4964">
    <property type="taxonomic scope" value="Bacteria"/>
</dbReference>
<dbReference type="STRING" id="1219077.VAZ01S_028_00530"/>
<gene>
    <name evidence="7" type="ORF">VAZ01S_028_00530</name>
</gene>
<keyword evidence="8" id="KW-1185">Reference proteome</keyword>
<dbReference type="AlphaFoldDB" id="U3C2L5"/>
<dbReference type="GO" id="GO:0016020">
    <property type="term" value="C:membrane"/>
    <property type="evidence" value="ECO:0007669"/>
    <property type="project" value="UniProtKB-SubCell"/>
</dbReference>
<evidence type="ECO:0000313" key="8">
    <source>
        <dbReference type="Proteomes" id="UP000016567"/>
    </source>
</evidence>
<comment type="subcellular location">
    <subcellularLocation>
        <location evidence="1">Membrane</location>
    </subcellularLocation>
</comment>
<dbReference type="InterPro" id="IPR001775">
    <property type="entry name" value="GspD/PilQ"/>
</dbReference>
<dbReference type="InterPro" id="IPR004846">
    <property type="entry name" value="T2SS/T3SS_dom"/>
</dbReference>
<dbReference type="PRINTS" id="PR00811">
    <property type="entry name" value="BCTERIALGSPD"/>
</dbReference>
<protein>
    <submittedName>
        <fullName evidence="7">Uncharacterized protein</fullName>
    </submittedName>
</protein>
<dbReference type="EMBL" id="BATL01000028">
    <property type="protein sequence ID" value="GAD75699.1"/>
    <property type="molecule type" value="Genomic_DNA"/>
</dbReference>
<dbReference type="RefSeq" id="WP_021709455.1">
    <property type="nucleotide sequence ID" value="NZ_BAOB01000407.1"/>
</dbReference>
<feature type="domain" description="Pilus formation protein N-terminal" evidence="6">
    <location>
        <begin position="37"/>
        <end position="97"/>
    </location>
</feature>